<comment type="caution">
    <text evidence="1">The sequence shown here is derived from an EMBL/GenBank/DDBJ whole genome shotgun (WGS) entry which is preliminary data.</text>
</comment>
<protein>
    <submittedName>
        <fullName evidence="1">Uncharacterized protein</fullName>
    </submittedName>
</protein>
<name>A0A2S6C2X5_9PEZI</name>
<organism evidence="1 2">
    <name type="scientific">Cercospora berteroae</name>
    <dbReference type="NCBI Taxonomy" id="357750"/>
    <lineage>
        <taxon>Eukaryota</taxon>
        <taxon>Fungi</taxon>
        <taxon>Dikarya</taxon>
        <taxon>Ascomycota</taxon>
        <taxon>Pezizomycotina</taxon>
        <taxon>Dothideomycetes</taxon>
        <taxon>Dothideomycetidae</taxon>
        <taxon>Mycosphaerellales</taxon>
        <taxon>Mycosphaerellaceae</taxon>
        <taxon>Cercospora</taxon>
    </lineage>
</organism>
<proteinExistence type="predicted"/>
<evidence type="ECO:0000313" key="1">
    <source>
        <dbReference type="EMBL" id="PPJ54079.1"/>
    </source>
</evidence>
<accession>A0A2S6C2X5</accession>
<dbReference type="EMBL" id="PNEN01000571">
    <property type="protein sequence ID" value="PPJ54079.1"/>
    <property type="molecule type" value="Genomic_DNA"/>
</dbReference>
<gene>
    <name evidence="1" type="ORF">CBER1_06348</name>
</gene>
<dbReference type="AlphaFoldDB" id="A0A2S6C2X5"/>
<dbReference type="OrthoDB" id="3650666at2759"/>
<dbReference type="Proteomes" id="UP000237631">
    <property type="component" value="Unassembled WGS sequence"/>
</dbReference>
<evidence type="ECO:0000313" key="2">
    <source>
        <dbReference type="Proteomes" id="UP000237631"/>
    </source>
</evidence>
<sequence length="199" mass="21911">MKDLLLSQRINKQCKEAVDSSTRIRKALFLTPGNAEETNVESTDLPEVRSQINEVPVGKLSAMVADEWNCGQGSAVVVESGIAFNTLLVDRLEFNWSDAGNACVEATISPKLRKLPEYASCHKMLTTQPPIDFPCIKFYGTSREAFGSGDFHMPAFLPESPEGTSLARLNQTFERRAKQLKKCGVILVPSGFVLVSTRD</sequence>
<keyword evidence="2" id="KW-1185">Reference proteome</keyword>
<reference evidence="2" key="1">
    <citation type="journal article" date="2017" name="bioRxiv">
        <title>Conservation of a gene cluster reveals novel cercosporin biosynthetic mechanisms and extends production to the genus Colletotrichum.</title>
        <authorList>
            <person name="de Jonge R."/>
            <person name="Ebert M.K."/>
            <person name="Huitt-Roehl C.R."/>
            <person name="Pal P."/>
            <person name="Suttle J.C."/>
            <person name="Spanner R.E."/>
            <person name="Neubauer J.D."/>
            <person name="Jurick W.M.II."/>
            <person name="Stott K.A."/>
            <person name="Secor G.A."/>
            <person name="Thomma B.P.H.J."/>
            <person name="Van de Peer Y."/>
            <person name="Townsend C.A."/>
            <person name="Bolton M.D."/>
        </authorList>
    </citation>
    <scope>NUCLEOTIDE SEQUENCE [LARGE SCALE GENOMIC DNA]</scope>
    <source>
        <strain evidence="2">CBS538.71</strain>
    </source>
</reference>